<sequence>MGWLWLFVPGRARVRGASWVLTRGKTLYWQTGAVSDRSMRSTGGKMAEREAVVADDMGWLSGGGEMGELIRSMDWSTTPLGPVSGWPQSLRTSVSLCLSSTFPMLVAWGPEDVQIYNDAYRPICGAKHPESMGEPFKICWATALPVVGDAFDRAHAGEGVYIRDQRMMLDRYGYLEEAFMTFSFSPIRAESGNVGGIFHPISEGTAAVLDARRTQNLRDLTGRIALARTADELAQFMVYDSDTLAMDLPFMMLYELAPDGVSLHLRGCVGLPQDSALAPPTVALDDRAGWDFSTALADGGNCRVDDLQGSFGDFDCAPYEEAPHTAMVMPLAVAGQERPYGFLVGGVSARRALDDAYLNFYELLRGAFNTAIGNVLAYEQEQKRAAALAEIDKAKTAFFSNVSHEFRTPLTLILGPLEDALADTQDALSPRQRDRIDLTNRNALRLLKLVNSLLDFSRIEAGRVQARFAPVDLAQLTANLASVFEAAMDKAGLAYDIETDPLSEPVFVDLDMWEKVVFNLLSNAFKFTIYGGVTVRLRQTATGARLTVRDTGGGIPPAELPRVFERFHRVEGVQGRSYEGTGIGLALIQELVRLHGGSIAVESRLGAGSTFTVDIPFGSTHLPPQYVVAQGDSMTGDRMGSAFVEEALRWLPDAAQAASASASPVVAPATSAQPPAVPLPAQRARILIADDNQDMRGYVRSLLERDYVVETCADGQDALESVRRNPPDLLLSDVMMPRLDGFALLKTIRAEVAMRHVPVILLSARAGEEARIEGLEAGADDYMVKPFSANELQARVRSHIELARERKQSNHELREREEYFRSLVNAPGPRLDGTDPPGRRPARGRAIPRRQRCAPGVLARLPAARPRWPLPLGDRCRRAALCRGRQAGRLHRHRDRCARPPHPAGPLCQRHARQRHRRVVRGLAPGRNAGQRPAALPVRAAGRWPGAGGPVLPARPPRGPRPRAGRIPARHGAGRRLRGRVPRGARAGPDRSALDPHDRVVAARRAGRRGALRRRDPGRDRAKERRIRVARQGGRTDASESGAARVPGDAGARAAQPAGADPQRPGNDARARSGAGGAGTHPRHDGTAGGPSGASGGRPAGPGPHRARQGSAGAGRGRPGDRRAQRGGTEHAAAAGAPPHADHVGAGPRAAAVARCPAHRAGDRQSAQQRCQIHARRRRHRAARSRERRRADGERERQRRGHSRRGAGQRVRHVHPGAGQRGAGAGRARYRPQSGAPPDRAPWRQGQRPQRGRRSWQHLYAAPAGGPAVRPAGGRHRGAGPAAGGARAGGRGVRRPFGGDGARRAGGGDGSGGVRAARGVPRHRPAGHERLRRGARTARAAGTGRRHAGGAHRLGHRFGPPQVGRGRVRPPPHQAGEFRRDHAHDGRSLAPDRGVDGQRGQDETDTHADVDRFLPVPGRGTGGGAAACAAAAGGATESAGAVLSAGAQHHADRHPARRRLLHHQENRRARTEIPVPQRAAAEPGLRGVRARRFAAGLQGRRGRTGQRQAGDREHGVVWRRLRRRRRARRVPQTGSGADLRGQFPQAAGRAHGRAGEQPHHGRGHAPAPARAGQGQGGGAAHRDHAELPGVQPPDGGAGRGGGVRPDRERHAARRHAQEDPRQIHALTRRRATALQRQARQRRDDGGNAGHPRQRDDARRAVRQREHHRQRAHRQGAEPHHPALRGAFQRQRRRQRQQQAGNARALQPARLVAGRGAAAVQRLPVAVHRQAQAREAGQRAGQRGVHQQSIGDRVHAAPSVAMAGWRSASISCLLCALTAAADLGGGAGRPMQQVGTAGQGIQYRQRGKQRAAYAEQHLPHAARRPRQRQHGGAAPRREEPCRFHGRPFGQSHRHQAVGPEIGGNRDRYAGNRAQVQAIDQAQAEARAAAPGQCLGIFLALLHGPQQQAGGHHRAAGQAGDEEQRPQPGAGEARRMQADHHALRGGGRRCLVRGRRNWRAGHAVEDHGRLVGRHVLAVAAIKRHRGVGLPRMVDHDAAHAAFAPGCRRLREQRRQRRERGGHARGLGVGLHGLAQLREEFVAFILVHRLHAPRHVHEHQRDDAGVRDHQVVGQGQYGAHVVRVEPRTLALGGTEGEEILEDALVRDNARQDRHQHKHGADAHDPARPQHRHVMQVKVHAIEEFAAARGARCALLFAGGRIEGGVAEAPAARPVPGLAGLIGRRRRPHGAQRRFALAGKGDEPAVAPGRAALEEGRRAGGGLGLRHLASQRLMDLGLHPQRNLVLVIRGGTGAEHQEQDPAGQQTGPGVQPRHRLAQSLFHAAPPAR</sequence>
<feature type="compositionally biased region" description="Basic residues" evidence="7">
    <location>
        <begin position="1664"/>
        <end position="1673"/>
    </location>
</feature>
<evidence type="ECO:0000256" key="3">
    <source>
        <dbReference type="ARBA" id="ARBA00022553"/>
    </source>
</evidence>
<feature type="compositionally biased region" description="Basic and acidic residues" evidence="7">
    <location>
        <begin position="1393"/>
        <end position="1412"/>
    </location>
</feature>
<gene>
    <name evidence="11" type="ORF">Tci_000203</name>
</gene>
<feature type="region of interest" description="Disordered" evidence="7">
    <location>
        <begin position="1496"/>
        <end position="1708"/>
    </location>
</feature>
<feature type="compositionally biased region" description="Basic and acidic residues" evidence="7">
    <location>
        <begin position="1930"/>
        <end position="1940"/>
    </location>
</feature>
<dbReference type="SUPFAM" id="SSF55874">
    <property type="entry name" value="ATPase domain of HSP90 chaperone/DNA topoisomerase II/histidine kinase"/>
    <property type="match status" value="1"/>
</dbReference>
<feature type="region of interest" description="Disordered" evidence="7">
    <location>
        <begin position="1906"/>
        <end position="1944"/>
    </location>
</feature>
<dbReference type="Pfam" id="PF02518">
    <property type="entry name" value="HATPase_c"/>
    <property type="match status" value="1"/>
</dbReference>
<dbReference type="InterPro" id="IPR003594">
    <property type="entry name" value="HATPase_dom"/>
</dbReference>
<feature type="compositionally biased region" description="Basic residues" evidence="7">
    <location>
        <begin position="1173"/>
        <end position="1188"/>
    </location>
</feature>
<dbReference type="FunFam" id="1.10.287.130:FF:000045">
    <property type="entry name" value="Two-component system sensor histidine kinase/response regulator"/>
    <property type="match status" value="1"/>
</dbReference>
<keyword evidence="8" id="KW-0732">Signal</keyword>
<evidence type="ECO:0000256" key="2">
    <source>
        <dbReference type="ARBA" id="ARBA00012438"/>
    </source>
</evidence>
<dbReference type="PANTHER" id="PTHR43547:SF2">
    <property type="entry name" value="HYBRID SIGNAL TRANSDUCTION HISTIDINE KINASE C"/>
    <property type="match status" value="1"/>
</dbReference>
<reference evidence="11" key="1">
    <citation type="journal article" date="2019" name="Sci. Rep.">
        <title>Draft genome of Tanacetum cinerariifolium, the natural source of mosquito coil.</title>
        <authorList>
            <person name="Yamashiro T."/>
            <person name="Shiraishi A."/>
            <person name="Satake H."/>
            <person name="Nakayama K."/>
        </authorList>
    </citation>
    <scope>NUCLEOTIDE SEQUENCE</scope>
</reference>
<feature type="compositionally biased region" description="Basic residues" evidence="7">
    <location>
        <begin position="1344"/>
        <end position="1356"/>
    </location>
</feature>
<evidence type="ECO:0000256" key="1">
    <source>
        <dbReference type="ARBA" id="ARBA00000085"/>
    </source>
</evidence>
<dbReference type="InterPro" id="IPR003661">
    <property type="entry name" value="HisK_dim/P_dom"/>
</dbReference>
<evidence type="ECO:0000313" key="11">
    <source>
        <dbReference type="EMBL" id="GEU28225.1"/>
    </source>
</evidence>
<dbReference type="InterPro" id="IPR004358">
    <property type="entry name" value="Sig_transdc_His_kin-like_C"/>
</dbReference>
<dbReference type="InterPro" id="IPR036097">
    <property type="entry name" value="HisK_dim/P_sf"/>
</dbReference>
<dbReference type="SUPFAM" id="SSF52172">
    <property type="entry name" value="CheY-like"/>
    <property type="match status" value="1"/>
</dbReference>
<dbReference type="CDD" id="cd16922">
    <property type="entry name" value="HATPase_EvgS-ArcB-TorS-like"/>
    <property type="match status" value="1"/>
</dbReference>
<dbReference type="SMART" id="SM00448">
    <property type="entry name" value="REC"/>
    <property type="match status" value="1"/>
</dbReference>
<dbReference type="PANTHER" id="PTHR43547">
    <property type="entry name" value="TWO-COMPONENT HISTIDINE KINASE"/>
    <property type="match status" value="1"/>
</dbReference>
<feature type="domain" description="Histidine kinase" evidence="9">
    <location>
        <begin position="401"/>
        <end position="619"/>
    </location>
</feature>
<dbReference type="Pfam" id="PF00072">
    <property type="entry name" value="Response_reg"/>
    <property type="match status" value="1"/>
</dbReference>
<dbReference type="InterPro" id="IPR011006">
    <property type="entry name" value="CheY-like_superfamily"/>
</dbReference>
<dbReference type="PRINTS" id="PR00344">
    <property type="entry name" value="BCTRLSENSOR"/>
</dbReference>
<evidence type="ECO:0000259" key="9">
    <source>
        <dbReference type="PROSITE" id="PS50109"/>
    </source>
</evidence>
<feature type="compositionally biased region" description="Gly residues" evidence="7">
    <location>
        <begin position="1298"/>
        <end position="1313"/>
    </location>
</feature>
<feature type="compositionally biased region" description="Basic and acidic residues" evidence="7">
    <location>
        <begin position="1013"/>
        <end position="1023"/>
    </location>
</feature>
<feature type="region of interest" description="Disordered" evidence="7">
    <location>
        <begin position="940"/>
        <end position="1415"/>
    </location>
</feature>
<dbReference type="GO" id="GO:0000155">
    <property type="term" value="F:phosphorelay sensor kinase activity"/>
    <property type="evidence" value="ECO:0007669"/>
    <property type="project" value="InterPro"/>
</dbReference>
<dbReference type="Gene3D" id="3.30.565.10">
    <property type="entry name" value="Histidine kinase-like ATPase, C-terminal domain"/>
    <property type="match status" value="1"/>
</dbReference>
<feature type="signal peptide" evidence="8">
    <location>
        <begin position="1"/>
        <end position="16"/>
    </location>
</feature>
<evidence type="ECO:0000256" key="6">
    <source>
        <dbReference type="PROSITE-ProRule" id="PRU00169"/>
    </source>
</evidence>
<dbReference type="CDD" id="cd17574">
    <property type="entry name" value="REC_OmpR"/>
    <property type="match status" value="1"/>
</dbReference>
<feature type="compositionally biased region" description="Gly residues" evidence="7">
    <location>
        <begin position="1281"/>
        <end position="1291"/>
    </location>
</feature>
<dbReference type="SMART" id="SM00388">
    <property type="entry name" value="HisKA"/>
    <property type="match status" value="1"/>
</dbReference>
<feature type="compositionally biased region" description="Basic and acidic residues" evidence="7">
    <location>
        <begin position="2106"/>
        <end position="2124"/>
    </location>
</feature>
<dbReference type="EC" id="2.7.13.3" evidence="2"/>
<feature type="compositionally biased region" description="Gly residues" evidence="7">
    <location>
        <begin position="1087"/>
        <end position="1100"/>
    </location>
</feature>
<dbReference type="PROSITE" id="PS50109">
    <property type="entry name" value="HIS_KIN"/>
    <property type="match status" value="1"/>
</dbReference>
<feature type="compositionally biased region" description="Basic residues" evidence="7">
    <location>
        <begin position="958"/>
        <end position="983"/>
    </location>
</feature>
<dbReference type="Gene3D" id="3.40.50.2300">
    <property type="match status" value="1"/>
</dbReference>
<dbReference type="Pfam" id="PF00512">
    <property type="entry name" value="HisKA"/>
    <property type="match status" value="1"/>
</dbReference>
<feature type="region of interest" description="Disordered" evidence="7">
    <location>
        <begin position="893"/>
        <end position="913"/>
    </location>
</feature>
<dbReference type="InterPro" id="IPR005467">
    <property type="entry name" value="His_kinase_dom"/>
</dbReference>
<feature type="compositionally biased region" description="Basic and acidic residues" evidence="7">
    <location>
        <begin position="988"/>
        <end position="1001"/>
    </location>
</feature>
<protein>
    <recommendedName>
        <fullName evidence="2">histidine kinase</fullName>
        <ecNumber evidence="2">2.7.13.3</ecNumber>
    </recommendedName>
</protein>
<dbReference type="Gene3D" id="1.10.287.130">
    <property type="match status" value="1"/>
</dbReference>
<dbReference type="InterPro" id="IPR036890">
    <property type="entry name" value="HATPase_C_sf"/>
</dbReference>
<evidence type="ECO:0000256" key="7">
    <source>
        <dbReference type="SAM" id="MobiDB-lite"/>
    </source>
</evidence>
<feature type="region of interest" description="Disordered" evidence="7">
    <location>
        <begin position="2106"/>
        <end position="2126"/>
    </location>
</feature>
<feature type="compositionally biased region" description="Low complexity" evidence="7">
    <location>
        <begin position="1131"/>
        <end position="1156"/>
    </location>
</feature>
<feature type="compositionally biased region" description="Low complexity" evidence="7">
    <location>
        <begin position="1696"/>
        <end position="1708"/>
    </location>
</feature>
<feature type="compositionally biased region" description="Low complexity" evidence="7">
    <location>
        <begin position="1261"/>
        <end position="1272"/>
    </location>
</feature>
<dbReference type="CDD" id="cd00082">
    <property type="entry name" value="HisKA"/>
    <property type="match status" value="1"/>
</dbReference>
<evidence type="ECO:0000259" key="10">
    <source>
        <dbReference type="PROSITE" id="PS50110"/>
    </source>
</evidence>
<keyword evidence="5 11" id="KW-0418">Kinase</keyword>
<dbReference type="EMBL" id="BKCJ010000002">
    <property type="protein sequence ID" value="GEU28225.1"/>
    <property type="molecule type" value="Genomic_DNA"/>
</dbReference>
<organism evidence="11">
    <name type="scientific">Tanacetum cinerariifolium</name>
    <name type="common">Dalmatian daisy</name>
    <name type="synonym">Chrysanthemum cinerariifolium</name>
    <dbReference type="NCBI Taxonomy" id="118510"/>
    <lineage>
        <taxon>Eukaryota</taxon>
        <taxon>Viridiplantae</taxon>
        <taxon>Streptophyta</taxon>
        <taxon>Embryophyta</taxon>
        <taxon>Tracheophyta</taxon>
        <taxon>Spermatophyta</taxon>
        <taxon>Magnoliopsida</taxon>
        <taxon>eudicotyledons</taxon>
        <taxon>Gunneridae</taxon>
        <taxon>Pentapetalae</taxon>
        <taxon>asterids</taxon>
        <taxon>campanulids</taxon>
        <taxon>Asterales</taxon>
        <taxon>Asteraceae</taxon>
        <taxon>Asteroideae</taxon>
        <taxon>Anthemideae</taxon>
        <taxon>Anthemidinae</taxon>
        <taxon>Tanacetum</taxon>
    </lineage>
</organism>
<proteinExistence type="predicted"/>
<evidence type="ECO:0000256" key="8">
    <source>
        <dbReference type="SAM" id="SignalP"/>
    </source>
</evidence>
<feature type="compositionally biased region" description="Basic and acidic residues" evidence="7">
    <location>
        <begin position="1376"/>
        <end position="1387"/>
    </location>
</feature>
<feature type="compositionally biased region" description="Basic and acidic residues" evidence="7">
    <location>
        <begin position="1652"/>
        <end position="1663"/>
    </location>
</feature>
<dbReference type="SMART" id="SM00387">
    <property type="entry name" value="HATPase_c"/>
    <property type="match status" value="1"/>
</dbReference>
<evidence type="ECO:0000256" key="5">
    <source>
        <dbReference type="ARBA" id="ARBA00022777"/>
    </source>
</evidence>
<accession>A0A699GJD9</accession>
<feature type="region of interest" description="Disordered" evidence="7">
    <location>
        <begin position="2249"/>
        <end position="2270"/>
    </location>
</feature>
<dbReference type="PROSITE" id="PS50110">
    <property type="entry name" value="RESPONSE_REGULATORY"/>
    <property type="match status" value="1"/>
</dbReference>
<feature type="compositionally biased region" description="Basic residues" evidence="7">
    <location>
        <begin position="1320"/>
        <end position="1336"/>
    </location>
</feature>
<feature type="chain" id="PRO_5025668348" description="histidine kinase" evidence="8">
    <location>
        <begin position="17"/>
        <end position="2284"/>
    </location>
</feature>
<keyword evidence="3 6" id="KW-0597">Phosphoprotein</keyword>
<dbReference type="SUPFAM" id="SSF47384">
    <property type="entry name" value="Homodimeric domain of signal transducing histidine kinase"/>
    <property type="match status" value="1"/>
</dbReference>
<comment type="caution">
    <text evidence="11">The sequence shown here is derived from an EMBL/GenBank/DDBJ whole genome shotgun (WGS) entry which is preliminary data.</text>
</comment>
<comment type="catalytic activity">
    <reaction evidence="1">
        <text>ATP + protein L-histidine = ADP + protein N-phospho-L-histidine.</text>
        <dbReference type="EC" id="2.7.13.3"/>
    </reaction>
</comment>
<feature type="compositionally biased region" description="Basic residues" evidence="7">
    <location>
        <begin position="1819"/>
        <end position="1828"/>
    </location>
</feature>
<feature type="compositionally biased region" description="Basic residues" evidence="7">
    <location>
        <begin position="1198"/>
        <end position="1215"/>
    </location>
</feature>
<feature type="modified residue" description="4-aspartylphosphate" evidence="6">
    <location>
        <position position="733"/>
    </location>
</feature>
<name>A0A699GJD9_TANCI</name>
<evidence type="ECO:0000256" key="4">
    <source>
        <dbReference type="ARBA" id="ARBA00022679"/>
    </source>
</evidence>
<dbReference type="FunFam" id="3.30.565.10:FF:000006">
    <property type="entry name" value="Sensor histidine kinase WalK"/>
    <property type="match status" value="1"/>
</dbReference>
<feature type="region of interest" description="Disordered" evidence="7">
    <location>
        <begin position="825"/>
        <end position="848"/>
    </location>
</feature>
<keyword evidence="4" id="KW-0808">Transferase</keyword>
<feature type="region of interest" description="Disordered" evidence="7">
    <location>
        <begin position="1806"/>
        <end position="1866"/>
    </location>
</feature>
<dbReference type="InterPro" id="IPR001789">
    <property type="entry name" value="Sig_transdc_resp-reg_receiver"/>
</dbReference>
<feature type="compositionally biased region" description="Low complexity" evidence="7">
    <location>
        <begin position="1047"/>
        <end position="1066"/>
    </location>
</feature>
<feature type="compositionally biased region" description="Basic and acidic residues" evidence="7">
    <location>
        <begin position="1604"/>
        <end position="1622"/>
    </location>
</feature>
<feature type="compositionally biased region" description="Basic residues" evidence="7">
    <location>
        <begin position="1517"/>
        <end position="1529"/>
    </location>
</feature>
<feature type="domain" description="Response regulatory" evidence="10">
    <location>
        <begin position="685"/>
        <end position="800"/>
    </location>
</feature>